<protein>
    <recommendedName>
        <fullName evidence="2">Methyltransferase domain-containing protein</fullName>
    </recommendedName>
</protein>
<evidence type="ECO:0000313" key="3">
    <source>
        <dbReference type="EMBL" id="VAW36077.1"/>
    </source>
</evidence>
<dbReference type="PANTHER" id="PTHR43861">
    <property type="entry name" value="TRANS-ACONITATE 2-METHYLTRANSFERASE-RELATED"/>
    <property type="match status" value="1"/>
</dbReference>
<keyword evidence="1" id="KW-0808">Transferase</keyword>
<dbReference type="EMBL" id="UOEU01000611">
    <property type="protein sequence ID" value="VAW36077.1"/>
    <property type="molecule type" value="Genomic_DNA"/>
</dbReference>
<dbReference type="Gene3D" id="2.20.25.110">
    <property type="entry name" value="S-adenosyl-L-methionine-dependent methyltransferases"/>
    <property type="match status" value="1"/>
</dbReference>
<dbReference type="Pfam" id="PF13649">
    <property type="entry name" value="Methyltransf_25"/>
    <property type="match status" value="1"/>
</dbReference>
<gene>
    <name evidence="3" type="ORF">MNBD_CHLOROFLEXI01-3841</name>
</gene>
<organism evidence="3">
    <name type="scientific">hydrothermal vent metagenome</name>
    <dbReference type="NCBI Taxonomy" id="652676"/>
    <lineage>
        <taxon>unclassified sequences</taxon>
        <taxon>metagenomes</taxon>
        <taxon>ecological metagenomes</taxon>
    </lineage>
</organism>
<proteinExistence type="predicted"/>
<dbReference type="SUPFAM" id="SSF53335">
    <property type="entry name" value="S-adenosyl-L-methionine-dependent methyltransferases"/>
    <property type="match status" value="1"/>
</dbReference>
<name>A0A3B0VCW5_9ZZZZ</name>
<dbReference type="AlphaFoldDB" id="A0A3B0VCW5"/>
<sequence length="253" mass="29131">MTNDSNLDMYADPINYDLESGQFKLDDTILLDLASQASGAVLELGCGTGRVTIPLAQQGFDMTGLDITSHMLQYAQNKAKDLPIKWICADIRNFHLENQYALIYTYGSVFQHLLNRSDQEAMLARVHEHLAPEGKFVMDVGFKHPKSMVNVPEKQDWYTFIDDKGGKVQVSGTDHFDHLQQIWYQTLYRHWPEADEPKQAQPERLALRYIMPQEIEALLFYNGFTVLSRYGDWKGNPLTEDSYSHIYVCTKRQ</sequence>
<dbReference type="Gene3D" id="3.40.50.150">
    <property type="entry name" value="Vaccinia Virus protein VP39"/>
    <property type="match status" value="1"/>
</dbReference>
<feature type="domain" description="Methyltransferase" evidence="2">
    <location>
        <begin position="41"/>
        <end position="134"/>
    </location>
</feature>
<accession>A0A3B0VCW5</accession>
<evidence type="ECO:0000256" key="1">
    <source>
        <dbReference type="ARBA" id="ARBA00022679"/>
    </source>
</evidence>
<dbReference type="CDD" id="cd02440">
    <property type="entry name" value="AdoMet_MTases"/>
    <property type="match status" value="1"/>
</dbReference>
<dbReference type="InterPro" id="IPR041698">
    <property type="entry name" value="Methyltransf_25"/>
</dbReference>
<dbReference type="InterPro" id="IPR029063">
    <property type="entry name" value="SAM-dependent_MTases_sf"/>
</dbReference>
<dbReference type="GO" id="GO:0016740">
    <property type="term" value="F:transferase activity"/>
    <property type="evidence" value="ECO:0007669"/>
    <property type="project" value="UniProtKB-KW"/>
</dbReference>
<evidence type="ECO:0000259" key="2">
    <source>
        <dbReference type="Pfam" id="PF13649"/>
    </source>
</evidence>
<reference evidence="3" key="1">
    <citation type="submission" date="2018-06" db="EMBL/GenBank/DDBJ databases">
        <authorList>
            <person name="Zhirakovskaya E."/>
        </authorList>
    </citation>
    <scope>NUCLEOTIDE SEQUENCE</scope>
</reference>